<gene>
    <name evidence="3" type="ORF">BE17_33225</name>
</gene>
<evidence type="ECO:0000313" key="3">
    <source>
        <dbReference type="EMBL" id="KYF74609.1"/>
    </source>
</evidence>
<protein>
    <submittedName>
        <fullName evidence="3">Phosphoenolpyruvate mutase</fullName>
    </submittedName>
</protein>
<evidence type="ECO:0000259" key="2">
    <source>
        <dbReference type="Pfam" id="PF12804"/>
    </source>
</evidence>
<dbReference type="Pfam" id="PF13714">
    <property type="entry name" value="PEP_mutase"/>
    <property type="match status" value="1"/>
</dbReference>
<proteinExistence type="inferred from homology"/>
<dbReference type="PANTHER" id="PTHR42905">
    <property type="entry name" value="PHOSPHOENOLPYRUVATE CARBOXYLASE"/>
    <property type="match status" value="1"/>
</dbReference>
<dbReference type="AlphaFoldDB" id="A0A150R304"/>
<name>A0A150R304_SORCE</name>
<dbReference type="InterPro" id="IPR040442">
    <property type="entry name" value="Pyrv_kinase-like_dom_sf"/>
</dbReference>
<dbReference type="CDD" id="cd02523">
    <property type="entry name" value="PC_cytidylyltransferase"/>
    <property type="match status" value="1"/>
</dbReference>
<dbReference type="Proteomes" id="UP000075635">
    <property type="component" value="Unassembled WGS sequence"/>
</dbReference>
<dbReference type="InterPro" id="IPR015813">
    <property type="entry name" value="Pyrv/PenolPyrv_kinase-like_dom"/>
</dbReference>
<reference evidence="3 4" key="1">
    <citation type="submission" date="2014-02" db="EMBL/GenBank/DDBJ databases">
        <title>The small core and large imbalanced accessory genome model reveals a collaborative survival strategy of Sorangium cellulosum strains in nature.</title>
        <authorList>
            <person name="Han K."/>
            <person name="Peng R."/>
            <person name="Blom J."/>
            <person name="Li Y.-Z."/>
        </authorList>
    </citation>
    <scope>NUCLEOTIDE SEQUENCE [LARGE SCALE GENOMIC DNA]</scope>
    <source>
        <strain evidence="3 4">So0011-07</strain>
    </source>
</reference>
<sequence>MSKARKLRELMARPGPIVIIGAHNGLSAKIGEEAGFDGLWASGFEISASYAVPDANILTMAENLHAAKMMNNTSLPVIADCDNGYGNAVNVIRCVEEYEAAGIAAICMEDNIFPKRCSFYAGVKRELAEVEEHALKVRAAKAAQRDRDFVVIARTEALIAGWGMEEALRRGRAYADAGADMVLIHSKSKDPDEVLSFARAWDRPSTPLVCVPTIYRTTSVETLHKAGFKLIIFANHAIRSSIKAMTETLQTLKREMYTGSVDDKVVPLERVYQLVGVDKMKQEESSFLPSGSPGVTAVILAAGQSQGLLPLTEELPKPMLDLKGKSILERQIDVLNACGVKDVAVVRGYKKEAIKLPNARYYDNDEYATTNEAVSLFSASKELNGPFVFLYGDIMFERGHLEKLLKSPADISIVVDRAHAEGQRPKDARGVPDLVVLKDAQEAGYRFVGADAPHQVARVGRAISEREAHGEFVGMAMFTAKGARLLTDCYRQLQETRATGRFHEAESLRGASFTDLLQELIDRGADVQAIDVYKGWLEIDTFEDYRRAWALIKE</sequence>
<dbReference type="Gene3D" id="3.20.20.60">
    <property type="entry name" value="Phosphoenolpyruvate-binding domains"/>
    <property type="match status" value="1"/>
</dbReference>
<dbReference type="Pfam" id="PF12804">
    <property type="entry name" value="NTP_transf_3"/>
    <property type="match status" value="1"/>
</dbReference>
<dbReference type="Gene3D" id="3.90.550.10">
    <property type="entry name" value="Spore Coat Polysaccharide Biosynthesis Protein SpsA, Chain A"/>
    <property type="match status" value="1"/>
</dbReference>
<evidence type="ECO:0000313" key="4">
    <source>
        <dbReference type="Proteomes" id="UP000075635"/>
    </source>
</evidence>
<dbReference type="InterPro" id="IPR029044">
    <property type="entry name" value="Nucleotide-diphossugar_trans"/>
</dbReference>
<dbReference type="EMBL" id="JEMB01003246">
    <property type="protein sequence ID" value="KYF74609.1"/>
    <property type="molecule type" value="Genomic_DNA"/>
</dbReference>
<dbReference type="CDD" id="cd00377">
    <property type="entry name" value="ICL_PEPM"/>
    <property type="match status" value="1"/>
</dbReference>
<organism evidence="3 4">
    <name type="scientific">Sorangium cellulosum</name>
    <name type="common">Polyangium cellulosum</name>
    <dbReference type="NCBI Taxonomy" id="56"/>
    <lineage>
        <taxon>Bacteria</taxon>
        <taxon>Pseudomonadati</taxon>
        <taxon>Myxococcota</taxon>
        <taxon>Polyangia</taxon>
        <taxon>Polyangiales</taxon>
        <taxon>Polyangiaceae</taxon>
        <taxon>Sorangium</taxon>
    </lineage>
</organism>
<accession>A0A150R304</accession>
<dbReference type="GO" id="GO:0016779">
    <property type="term" value="F:nucleotidyltransferase activity"/>
    <property type="evidence" value="ECO:0007669"/>
    <property type="project" value="UniProtKB-ARBA"/>
</dbReference>
<dbReference type="SUPFAM" id="SSF53448">
    <property type="entry name" value="Nucleotide-diphospho-sugar transferases"/>
    <property type="match status" value="1"/>
</dbReference>
<feature type="domain" description="MobA-like NTP transferase" evidence="2">
    <location>
        <begin position="297"/>
        <end position="417"/>
    </location>
</feature>
<dbReference type="InterPro" id="IPR039556">
    <property type="entry name" value="ICL/PEPM"/>
</dbReference>
<comment type="similarity">
    <text evidence="1">Belongs to the isocitrate lyase/PEP mutase superfamily. PEP mutase family.</text>
</comment>
<comment type="caution">
    <text evidence="3">The sequence shown here is derived from an EMBL/GenBank/DDBJ whole genome shotgun (WGS) entry which is preliminary data.</text>
</comment>
<dbReference type="InterPro" id="IPR025877">
    <property type="entry name" value="MobA-like_NTP_Trfase"/>
</dbReference>
<dbReference type="PANTHER" id="PTHR42905:SF7">
    <property type="entry name" value="PHOSPHOENOLPYRUVATE PHOSPHOMUTASE"/>
    <property type="match status" value="1"/>
</dbReference>
<evidence type="ECO:0000256" key="1">
    <source>
        <dbReference type="ARBA" id="ARBA00038455"/>
    </source>
</evidence>
<keyword evidence="3" id="KW-0670">Pyruvate</keyword>
<dbReference type="SUPFAM" id="SSF51621">
    <property type="entry name" value="Phosphoenolpyruvate/pyruvate domain"/>
    <property type="match status" value="1"/>
</dbReference>